<dbReference type="PANTHER" id="PTHR34614:SF2">
    <property type="entry name" value="TRANSPOSASE IS4-LIKE DOMAIN-CONTAINING PROTEIN"/>
    <property type="match status" value="1"/>
</dbReference>
<evidence type="ECO:0000313" key="2">
    <source>
        <dbReference type="EMBL" id="CAF0691369.1"/>
    </source>
</evidence>
<accession>A0A8J2FRI3</accession>
<dbReference type="Proteomes" id="UP000663859">
    <property type="component" value="Unassembled WGS sequence"/>
</dbReference>
<evidence type="ECO:0000259" key="1">
    <source>
        <dbReference type="Pfam" id="PF01609"/>
    </source>
</evidence>
<protein>
    <submittedName>
        <fullName evidence="2">Transposase</fullName>
    </submittedName>
</protein>
<dbReference type="PANTHER" id="PTHR34614">
    <property type="match status" value="1"/>
</dbReference>
<dbReference type="Pfam" id="PF01609">
    <property type="entry name" value="DDE_Tnp_1"/>
    <property type="match status" value="1"/>
</dbReference>
<evidence type="ECO:0000313" key="3">
    <source>
        <dbReference type="Proteomes" id="UP000663859"/>
    </source>
</evidence>
<dbReference type="NCBIfam" id="NF033559">
    <property type="entry name" value="transpos_IS1634"/>
    <property type="match status" value="1"/>
</dbReference>
<proteinExistence type="predicted"/>
<organism evidence="2 3">
    <name type="scientific">Candidatus Methylacidithermus pantelleriae</name>
    <dbReference type="NCBI Taxonomy" id="2744239"/>
    <lineage>
        <taxon>Bacteria</taxon>
        <taxon>Pseudomonadati</taxon>
        <taxon>Verrucomicrobiota</taxon>
        <taxon>Methylacidiphilae</taxon>
        <taxon>Methylacidiphilales</taxon>
        <taxon>Methylacidiphilaceae</taxon>
        <taxon>Candidatus Methylacidithermus</taxon>
    </lineage>
</organism>
<keyword evidence="3" id="KW-1185">Reference proteome</keyword>
<dbReference type="GO" id="GO:0003677">
    <property type="term" value="F:DNA binding"/>
    <property type="evidence" value="ECO:0007669"/>
    <property type="project" value="InterPro"/>
</dbReference>
<name>A0A8J2FRI3_9BACT</name>
<reference evidence="2" key="1">
    <citation type="submission" date="2021-02" db="EMBL/GenBank/DDBJ databases">
        <authorList>
            <person name="Cremers G."/>
            <person name="Picone N."/>
        </authorList>
    </citation>
    <scope>NUCLEOTIDE SEQUENCE</scope>
    <source>
        <strain evidence="2">PQ17</strain>
    </source>
</reference>
<dbReference type="EMBL" id="CAJNOB010000002">
    <property type="protein sequence ID" value="CAF0691369.1"/>
    <property type="molecule type" value="Genomic_DNA"/>
</dbReference>
<dbReference type="GO" id="GO:0006313">
    <property type="term" value="P:DNA transposition"/>
    <property type="evidence" value="ECO:0007669"/>
    <property type="project" value="InterPro"/>
</dbReference>
<dbReference type="AlphaFoldDB" id="A0A8J2FRI3"/>
<dbReference type="SUPFAM" id="SSF53098">
    <property type="entry name" value="Ribonuclease H-like"/>
    <property type="match status" value="1"/>
</dbReference>
<dbReference type="InterPro" id="IPR012337">
    <property type="entry name" value="RNaseH-like_sf"/>
</dbReference>
<comment type="caution">
    <text evidence="2">The sequence shown here is derived from an EMBL/GenBank/DDBJ whole genome shotgun (WGS) entry which is preliminary data.</text>
</comment>
<feature type="domain" description="Transposase IS4-like" evidence="1">
    <location>
        <begin position="208"/>
        <end position="456"/>
    </location>
</feature>
<dbReference type="GO" id="GO:0004803">
    <property type="term" value="F:transposase activity"/>
    <property type="evidence" value="ECO:0007669"/>
    <property type="project" value="InterPro"/>
</dbReference>
<dbReference type="InterPro" id="IPR002559">
    <property type="entry name" value="Transposase_11"/>
</dbReference>
<dbReference type="InterPro" id="IPR047654">
    <property type="entry name" value="IS1634_transpos"/>
</dbReference>
<gene>
    <name evidence="2" type="ORF">MPNT_100023</name>
</gene>
<sequence length="540" mass="62011">MYVREIRTHRNGKVYRQVVVRESYRVGKKVKTRNLANLSRLPVETQEVVRASLKGQKLVPLEGLQVEEVLDYGGLVVLEEAWRRWGLEEVLAGVRSERKRRLIKAMIFGRILFPSSKCALRNIPRGTVLPELCGVEEKDLEEEELYGAMDGLNGVWSQVEKKLYRENSLRGTSLVLYDLPRGYLEGTNPQGLARYGHSRDHRGDPCPVLLAIATNAQGVPIHVEVLRANRADSKTLVGLLVTLQRRFGIREATFVFDGGMQNRRNLAALKERGLPYVTRTDQEKLQELVRDLPKDRQLCLTDRSQVREVESNGVRYVIAGGEWQAFRDRAQRESRLARAKEVLAQITKGIGQGADPAKLGRRVGWVLSRLEAHKYFQYGVDPEGRFWWKLNRERIQEDEAIDGWYLLETNLSPPEASPAEIVTHYKRLAEVESAFSQLKSSLELRPVYHWGPATQVRNPIRIFFLAYWLTARLRAEWVSKGFHEEVSPTLRRLQAIRVTRLLSEGKCQRRMLCELPRELSELVQKLGLLPLFSHGPKWIT</sequence>